<dbReference type="InterPro" id="IPR030820">
    <property type="entry name" value="OMP_myx_plus_Proteobacteria"/>
</dbReference>
<accession>A0A382J2W6</accession>
<dbReference type="AlphaFoldDB" id="A0A382J2W6"/>
<dbReference type="Gene3D" id="2.40.160.20">
    <property type="match status" value="1"/>
</dbReference>
<dbReference type="InterPro" id="IPR011250">
    <property type="entry name" value="OMP/PagP_B-barrel"/>
</dbReference>
<dbReference type="EMBL" id="UINC01071502">
    <property type="protein sequence ID" value="SVC06444.1"/>
    <property type="molecule type" value="Genomic_DNA"/>
</dbReference>
<gene>
    <name evidence="1" type="ORF">METZ01_LOCUS259298</name>
</gene>
<organism evidence="1">
    <name type="scientific">marine metagenome</name>
    <dbReference type="NCBI Taxonomy" id="408172"/>
    <lineage>
        <taxon>unclassified sequences</taxon>
        <taxon>metagenomes</taxon>
        <taxon>ecological metagenomes</taxon>
    </lineage>
</organism>
<evidence type="ECO:0008006" key="2">
    <source>
        <dbReference type="Google" id="ProtNLM"/>
    </source>
</evidence>
<dbReference type="NCBIfam" id="TIGR04565">
    <property type="entry name" value="OMP_myx_plus"/>
    <property type="match status" value="1"/>
</dbReference>
<name>A0A382J2W6_9ZZZZ</name>
<sequence>MNMRKRLIAGVALSLMVAGAPAMAEDDLGLDPIEESAATGEEPIKGPETLVSDEEARTVVWGDESIYIVQRRAYSKKGRFELTPFFLTGINPKFVGYLGGGLSAAYHLRENFSIELSSSLPSVGMYPFYSALVYEVYQYEGLTPEEVDLKQLTYFGALSAQYSALYGKFDIYSVLLDYDLYLTAGVGLSTTVETCTPLREGCGERVEGLGFGHRAPFSREDRMKLSGHLGAGVRIFFTERVGVRVEVRDIVYADYHVGSQGVTTDIRNTMLLFLGASFLL</sequence>
<reference evidence="1" key="1">
    <citation type="submission" date="2018-05" db="EMBL/GenBank/DDBJ databases">
        <authorList>
            <person name="Lanie J.A."/>
            <person name="Ng W.-L."/>
            <person name="Kazmierczak K.M."/>
            <person name="Andrzejewski T.M."/>
            <person name="Davidsen T.M."/>
            <person name="Wayne K.J."/>
            <person name="Tettelin H."/>
            <person name="Glass J.I."/>
            <person name="Rusch D."/>
            <person name="Podicherti R."/>
            <person name="Tsui H.-C.T."/>
            <person name="Winkler M.E."/>
        </authorList>
    </citation>
    <scope>NUCLEOTIDE SEQUENCE</scope>
</reference>
<protein>
    <recommendedName>
        <fullName evidence="2">Outer membrane protein beta-barrel domain-containing protein</fullName>
    </recommendedName>
</protein>
<dbReference type="SUPFAM" id="SSF56925">
    <property type="entry name" value="OMPA-like"/>
    <property type="match status" value="1"/>
</dbReference>
<proteinExistence type="predicted"/>
<evidence type="ECO:0000313" key="1">
    <source>
        <dbReference type="EMBL" id="SVC06444.1"/>
    </source>
</evidence>